<keyword evidence="1" id="KW-0812">Transmembrane</keyword>
<proteinExistence type="predicted"/>
<feature type="transmembrane region" description="Helical" evidence="1">
    <location>
        <begin position="305"/>
        <end position="331"/>
    </location>
</feature>
<feature type="transmembrane region" description="Helical" evidence="1">
    <location>
        <begin position="351"/>
        <end position="373"/>
    </location>
</feature>
<feature type="domain" description="Glutaredoxin" evidence="2">
    <location>
        <begin position="42"/>
        <end position="92"/>
    </location>
</feature>
<sequence>MKLLSFAWITLGVFLFAVFTPFSSSSAEEIVSTTTPEGDAVIYMFGRDECGFCKQQIAYLEEEGLPYVYLNLHTDENAARLYDEVTAKHGVTKVTPVTIVGEDIFVGFNGPRTTGEQIKAALIKAETSSIRTVEDHIAFAPVQTVEVGGGCTGITCDEGDTGQFVFELPYFGVVDLRSFSLFSLSVVLGVIDGFNPCAMWVLITFLVLLSQAGSKKKMVFLATVFMLAEAIMYNLILNVWYKTWDFVALDQIVTPLVGFLALGGGTFFIWRWHKNKDAALVCDITDLDSQSRTINKLKQVIDSPITITSIVAILVIAFSVNIIEFACSIGIPQAYTKILELNGLDFIQRQWYILVYTLGYMFDDLVVFGLAIWGFSRLESHGGKYAQLSLIIGGVLMLVLGTILVINPGLLVL</sequence>
<feature type="transmembrane region" description="Helical" evidence="1">
    <location>
        <begin position="219"/>
        <end position="240"/>
    </location>
</feature>
<dbReference type="InterPro" id="IPR036249">
    <property type="entry name" value="Thioredoxin-like_sf"/>
</dbReference>
<feature type="transmembrane region" description="Helical" evidence="1">
    <location>
        <begin position="252"/>
        <end position="270"/>
    </location>
</feature>
<evidence type="ECO:0000313" key="4">
    <source>
        <dbReference type="Proteomes" id="UP000177325"/>
    </source>
</evidence>
<dbReference type="InterPro" id="IPR002109">
    <property type="entry name" value="Glutaredoxin"/>
</dbReference>
<keyword evidence="1" id="KW-0472">Membrane</keyword>
<accession>A0A1F6FH28</accession>
<dbReference type="AlphaFoldDB" id="A0A1F6FH28"/>
<dbReference type="STRING" id="1798525.A3G90_03810"/>
<dbReference type="PROSITE" id="PS51354">
    <property type="entry name" value="GLUTAREDOXIN_2"/>
    <property type="match status" value="1"/>
</dbReference>
<organism evidence="3 4">
    <name type="scientific">Candidatus Kaiserbacteria bacterium RIFCSPLOWO2_12_FULL_45_26</name>
    <dbReference type="NCBI Taxonomy" id="1798525"/>
    <lineage>
        <taxon>Bacteria</taxon>
        <taxon>Candidatus Kaiseribacteriota</taxon>
    </lineage>
</organism>
<comment type="caution">
    <text evidence="3">The sequence shown here is derived from an EMBL/GenBank/DDBJ whole genome shotgun (WGS) entry which is preliminary data.</text>
</comment>
<reference evidence="3 4" key="1">
    <citation type="journal article" date="2016" name="Nat. Commun.">
        <title>Thousands of microbial genomes shed light on interconnected biogeochemical processes in an aquifer system.</title>
        <authorList>
            <person name="Anantharaman K."/>
            <person name="Brown C.T."/>
            <person name="Hug L.A."/>
            <person name="Sharon I."/>
            <person name="Castelle C.J."/>
            <person name="Probst A.J."/>
            <person name="Thomas B.C."/>
            <person name="Singh A."/>
            <person name="Wilkins M.J."/>
            <person name="Karaoz U."/>
            <person name="Brodie E.L."/>
            <person name="Williams K.H."/>
            <person name="Hubbard S.S."/>
            <person name="Banfield J.F."/>
        </authorList>
    </citation>
    <scope>NUCLEOTIDE SEQUENCE [LARGE SCALE GENOMIC DNA]</scope>
</reference>
<dbReference type="Pfam" id="PF00462">
    <property type="entry name" value="Glutaredoxin"/>
    <property type="match status" value="1"/>
</dbReference>
<feature type="transmembrane region" description="Helical" evidence="1">
    <location>
        <begin position="181"/>
        <end position="207"/>
    </location>
</feature>
<dbReference type="EMBL" id="MFMM01000001">
    <property type="protein sequence ID" value="OGG85156.1"/>
    <property type="molecule type" value="Genomic_DNA"/>
</dbReference>
<evidence type="ECO:0000256" key="1">
    <source>
        <dbReference type="SAM" id="Phobius"/>
    </source>
</evidence>
<feature type="transmembrane region" description="Helical" evidence="1">
    <location>
        <begin position="385"/>
        <end position="406"/>
    </location>
</feature>
<evidence type="ECO:0000313" key="3">
    <source>
        <dbReference type="EMBL" id="OGG85156.1"/>
    </source>
</evidence>
<dbReference type="Proteomes" id="UP000177325">
    <property type="component" value="Unassembled WGS sequence"/>
</dbReference>
<dbReference type="SUPFAM" id="SSF52833">
    <property type="entry name" value="Thioredoxin-like"/>
    <property type="match status" value="1"/>
</dbReference>
<keyword evidence="1" id="KW-1133">Transmembrane helix</keyword>
<dbReference type="CDD" id="cd02976">
    <property type="entry name" value="NrdH"/>
    <property type="match status" value="1"/>
</dbReference>
<gene>
    <name evidence="3" type="ORF">A3G90_03810</name>
</gene>
<name>A0A1F6FH28_9BACT</name>
<protein>
    <recommendedName>
        <fullName evidence="2">Glutaredoxin domain-containing protein</fullName>
    </recommendedName>
</protein>
<dbReference type="Gene3D" id="3.40.30.10">
    <property type="entry name" value="Glutaredoxin"/>
    <property type="match status" value="1"/>
</dbReference>
<evidence type="ECO:0000259" key="2">
    <source>
        <dbReference type="Pfam" id="PF00462"/>
    </source>
</evidence>